<evidence type="ECO:0000313" key="2">
    <source>
        <dbReference type="Proteomes" id="UP000023464"/>
    </source>
</evidence>
<reference evidence="1 2" key="1">
    <citation type="submission" date="2014-03" db="EMBL/GenBank/DDBJ databases">
        <title>Draft Genome of Photorhabdus luminescens BA1, an Egyptian Isolate.</title>
        <authorList>
            <person name="Ghazal S."/>
            <person name="Hurst S.G.IV."/>
            <person name="Morris K."/>
            <person name="Thomas K."/>
            <person name="Tisa L.S."/>
        </authorList>
    </citation>
    <scope>NUCLEOTIDE SEQUENCE [LARGE SCALE GENOMIC DNA]</scope>
    <source>
        <strain evidence="1 2">BA1</strain>
    </source>
</reference>
<dbReference type="RefSeq" id="WP_157297547.1">
    <property type="nucleotide sequence ID" value="NZ_CAWLTM010000110.1"/>
</dbReference>
<protein>
    <submittedName>
        <fullName evidence="1">Uncharacterized protein</fullName>
    </submittedName>
</protein>
<keyword evidence="2" id="KW-1185">Reference proteome</keyword>
<dbReference type="EMBL" id="JFGV01000005">
    <property type="protein sequence ID" value="EYU16869.1"/>
    <property type="molecule type" value="Genomic_DNA"/>
</dbReference>
<proteinExistence type="predicted"/>
<sequence length="55" mass="6134">MPDTSLELIAIPGSYFSLLENNENKTVLVQALNKALAISYSVVKRKCNTDISQEY</sequence>
<name>A0A022PMX1_9GAMM</name>
<evidence type="ECO:0000313" key="1">
    <source>
        <dbReference type="EMBL" id="EYU16869.1"/>
    </source>
</evidence>
<organism evidence="1 2">
    <name type="scientific">Photorhabdus aegyptia</name>
    <dbReference type="NCBI Taxonomy" id="2805098"/>
    <lineage>
        <taxon>Bacteria</taxon>
        <taxon>Pseudomonadati</taxon>
        <taxon>Pseudomonadota</taxon>
        <taxon>Gammaproteobacteria</taxon>
        <taxon>Enterobacterales</taxon>
        <taxon>Morganellaceae</taxon>
        <taxon>Photorhabdus</taxon>
    </lineage>
</organism>
<accession>A0A022PMX1</accession>
<dbReference type="Proteomes" id="UP000023464">
    <property type="component" value="Unassembled WGS sequence"/>
</dbReference>
<dbReference type="PATRIC" id="fig|1393736.3.peg.520"/>
<comment type="caution">
    <text evidence="1">The sequence shown here is derived from an EMBL/GenBank/DDBJ whole genome shotgun (WGS) entry which is preliminary data.</text>
</comment>
<gene>
    <name evidence="1" type="ORF">BA1DRAFT_00520</name>
</gene>
<dbReference type="AlphaFoldDB" id="A0A022PMX1"/>